<gene>
    <name evidence="3" type="ORF">CHUDEA7_1300</name>
</gene>
<dbReference type="VEuPathDB" id="CryptoDB:CHUDEA7_1300"/>
<organism evidence="3">
    <name type="scientific">Cryptosporidium hominis</name>
    <dbReference type="NCBI Taxonomy" id="237895"/>
    <lineage>
        <taxon>Eukaryota</taxon>
        <taxon>Sar</taxon>
        <taxon>Alveolata</taxon>
        <taxon>Apicomplexa</taxon>
        <taxon>Conoidasida</taxon>
        <taxon>Coccidia</taxon>
        <taxon>Eucoccidiorida</taxon>
        <taxon>Eimeriorina</taxon>
        <taxon>Cryptosporidiidae</taxon>
        <taxon>Cryptosporidium</taxon>
    </lineage>
</organism>
<evidence type="ECO:0000256" key="2">
    <source>
        <dbReference type="SAM" id="SignalP"/>
    </source>
</evidence>
<evidence type="ECO:0000256" key="1">
    <source>
        <dbReference type="SAM" id="MobiDB-lite"/>
    </source>
</evidence>
<feature type="compositionally biased region" description="Basic and acidic residues" evidence="1">
    <location>
        <begin position="156"/>
        <end position="186"/>
    </location>
</feature>
<sequence length="1477" mass="170550">MRIRKKILHLVYSFCLVLCPITRSIYGEGSIRLFGLHGSENEVLLEEKNNSFQDDSLVVTMDKLRRISLCFIPEGQENTWYAPMVFYKRYKHLSQVYKKCSILRLKDFCNEFSGIIDCPKVSSTGELLVSSQGKEASTIFAMIKSPVEEVDEEERDVGKEKEEEEGKEKKEGKEEGKEKEEKEEKEEKKERFELFTGCVYEVGKKSFLRVRCLHSNKAKKFPLKVVAKVDGRTNDFLYHFNHELIIYSRMASSTYGASKSKLHPSIYSVFLQPNRRTISRDVLLMEFIDGPAISSIISELIDYPNLLNYLKNRVNAILEESIRIYDSKFPSLRSDEKINVESKARLLENSINIWINNYTDRTIIFSVNLYRRLLYLLDLFHRGGTSFYPEELEDFSRGKWKRFRSFRIHCDFHQGNILVNISKEFKTENNVYNLTYKDILDIDFYKDLKIIDLEDAVELKESDFPVPIDKLVGTHPCPVYLTDAEGFSARLLSNIILISNTLSQSLNTLQDFFLKETKNLIFGNNIVSDWITGSNPDRISEFSDYSFKLKDSILKKLKIHSDNWDRYVDLITNDEVLKPCTSYYHLKYGRKLPPKSQLPCSWLSNILFSKKVCHYLHLSHADSDPSLLKSEDKVIEAELRELFRVSNLTKCHIEENEALNISINNVSSTIQEFLPVVTKINETYWGEWSALFNNQTFDRKFTNINKNVDNINNEIGITVNSNSKKISDHNSLPCSNHLSVINSKSNMSRNGNKDKILKYDKNKLVFGSIDVPKEKNPSNVLDWVEVNQLIVTENEENNKNLIGKNNSKSEMILQNDTFSKEFDKILIDLMGLAALQRIISFCLKFSSEIDCDNVSSSKIIRDGPISTYIVRTIQNNNSTQLKNSSSDFIQFLDPCVLYSNETNLSNLETQNSMGWLCSKQTQDESLTNETVFKIIVDGRLFLNVNMTFVNQSNNTFAFNDVLWYFGINDTSKYTYKFNNEAVSMIEKHKKDALEFWKLESKIRNMDNIILNPEIDLKDDISLKTVPVLPKMFIFHSKLNTRKVHTRVISTLEKEELFVTDKNLYFLPLSEKRSDLSKQISSIVQTGLLSENVFFMINPSNHRVSNLVSKVTNFQNEVFSMVWISYPTLVLSIIESIIRSHSYQILISYRALEFLQRFRFKRDYDISIIRTPKNTYSANIQMKNDSKPVICNFSLEKIIIQPYGNNEILKILGELNKFTLYNTSGAKFMKITQVLSDFCSSEKLKNKSDIQSLIKDLVIPSLDPLSTLNNAVDTLSKIKYNSSIEVRRSNWFLKHVCSFISLKLNEINKSNISNEALPTLIQSLNFIIQLKNKIFLNSEFSKCINIDSNNNSNIEFNNNCTVGEYISISEMISSELLDLFIKERNIFKNLTSVNLAQELISYTNDHLQIPPPSQDPPFGGLGHLYKKDYNESYTGSENPNTNSTILYNRNKTIAFDVKWPIIANISDLISSEKNLTKF</sequence>
<reference evidence="3" key="1">
    <citation type="submission" date="2015-08" db="EMBL/GenBank/DDBJ databases">
        <authorList>
            <person name="Babu N.S."/>
            <person name="Beckwith C.J."/>
            <person name="Beseler K.G."/>
            <person name="Brison A."/>
            <person name="Carone J.V."/>
            <person name="Caskin T.P."/>
            <person name="Diamond M."/>
            <person name="Durham M.E."/>
            <person name="Foxe J.M."/>
            <person name="Go M."/>
            <person name="Henderson B.A."/>
            <person name="Jones I.B."/>
            <person name="McGettigan J.A."/>
            <person name="Micheletti S.J."/>
            <person name="Nasrallah M.E."/>
            <person name="Ortiz D."/>
            <person name="Piller C.R."/>
            <person name="Privatt S.R."/>
            <person name="Schneider S.L."/>
            <person name="Sharp S."/>
            <person name="Smith T.C."/>
            <person name="Stanton J.D."/>
            <person name="Ullery H.E."/>
            <person name="Wilson R.J."/>
            <person name="Serrano M.G."/>
            <person name="Buck G."/>
            <person name="Lee V."/>
            <person name="Wang Y."/>
            <person name="Carvalho R."/>
            <person name="Voegtly L."/>
            <person name="Shi R."/>
            <person name="Duckworth R."/>
            <person name="Johnson A."/>
            <person name="Loviza R."/>
            <person name="Walstead R."/>
            <person name="Shah Z."/>
            <person name="Kiflezghi M."/>
            <person name="Wade K."/>
            <person name="Ball S.L."/>
            <person name="Bradley K.W."/>
            <person name="Asai D.J."/>
            <person name="Bowman C.A."/>
            <person name="Russell D.A."/>
            <person name="Pope W.H."/>
            <person name="Jacobs-Sera D."/>
            <person name="Hendrix R.W."/>
            <person name="Hatfull G.F."/>
        </authorList>
    </citation>
    <scope>NUCLEOTIDE SEQUENCE [LARGE SCALE GENOMIC DNA]</scope>
</reference>
<feature type="region of interest" description="Disordered" evidence="1">
    <location>
        <begin position="149"/>
        <end position="186"/>
    </location>
</feature>
<protein>
    <recommendedName>
        <fullName evidence="4">Protein kinase domain-containing protein</fullName>
    </recommendedName>
</protein>
<dbReference type="VEuPathDB" id="CryptoDB:ChTU502y2012_407g0640"/>
<feature type="signal peptide" evidence="2">
    <location>
        <begin position="1"/>
        <end position="24"/>
    </location>
</feature>
<proteinExistence type="predicted"/>
<dbReference type="OrthoDB" id="343331at2759"/>
<dbReference type="VEuPathDB" id="CryptoDB:Chro.70156"/>
<dbReference type="SUPFAM" id="SSF56112">
    <property type="entry name" value="Protein kinase-like (PK-like)"/>
    <property type="match status" value="1"/>
</dbReference>
<evidence type="ECO:0000313" key="3">
    <source>
        <dbReference type="EMBL" id="CUV07108.1"/>
    </source>
</evidence>
<feature type="chain" id="PRO_5006627785" description="Protein kinase domain-containing protein" evidence="2">
    <location>
        <begin position="25"/>
        <end position="1477"/>
    </location>
</feature>
<keyword evidence="2" id="KW-0732">Signal</keyword>
<dbReference type="Proteomes" id="UP000199752">
    <property type="component" value="Chromosome 7"/>
</dbReference>
<accession>A0A0S4TI79</accession>
<dbReference type="EMBL" id="LN877953">
    <property type="protein sequence ID" value="CUV07108.1"/>
    <property type="molecule type" value="Genomic_DNA"/>
</dbReference>
<evidence type="ECO:0008006" key="4">
    <source>
        <dbReference type="Google" id="ProtNLM"/>
    </source>
</evidence>
<name>A0A0S4TI79_CRYHO</name>
<dbReference type="InterPro" id="IPR011009">
    <property type="entry name" value="Kinase-like_dom_sf"/>
</dbReference>
<dbReference type="VEuPathDB" id="CryptoDB:GY17_00001919"/>